<evidence type="ECO:0000256" key="1">
    <source>
        <dbReference type="ARBA" id="ARBA00004418"/>
    </source>
</evidence>
<accession>A0ABS1CRL0</accession>
<dbReference type="InterPro" id="IPR000914">
    <property type="entry name" value="SBP_5_dom"/>
</dbReference>
<gene>
    <name evidence="7" type="ORF">CKO45_02020</name>
</gene>
<evidence type="ECO:0000256" key="4">
    <source>
        <dbReference type="ARBA" id="ARBA00022729"/>
    </source>
</evidence>
<dbReference type="Proteomes" id="UP000697995">
    <property type="component" value="Unassembled WGS sequence"/>
</dbReference>
<feature type="signal peptide" evidence="5">
    <location>
        <begin position="1"/>
        <end position="34"/>
    </location>
</feature>
<reference evidence="7 8" key="1">
    <citation type="journal article" date="2020" name="Microorganisms">
        <title>Osmotic Adaptation and Compatible Solute Biosynthesis of Phototrophic Bacteria as Revealed from Genome Analyses.</title>
        <authorList>
            <person name="Imhoff J.F."/>
            <person name="Rahn T."/>
            <person name="Kunzel S."/>
            <person name="Keller A."/>
            <person name="Neulinger S.C."/>
        </authorList>
    </citation>
    <scope>NUCLEOTIDE SEQUENCE [LARGE SCALE GENOMIC DNA]</scope>
    <source>
        <strain evidence="7 8">DSM 15382</strain>
    </source>
</reference>
<dbReference type="PANTHER" id="PTHR30290:SF9">
    <property type="entry name" value="OLIGOPEPTIDE-BINDING PROTEIN APPA"/>
    <property type="match status" value="1"/>
</dbReference>
<comment type="similarity">
    <text evidence="2">Belongs to the bacterial solute-binding protein 5 family.</text>
</comment>
<evidence type="ECO:0000256" key="2">
    <source>
        <dbReference type="ARBA" id="ARBA00005695"/>
    </source>
</evidence>
<dbReference type="EMBL" id="NRSG01000007">
    <property type="protein sequence ID" value="MBK1657003.1"/>
    <property type="molecule type" value="Genomic_DNA"/>
</dbReference>
<dbReference type="SUPFAM" id="SSF53850">
    <property type="entry name" value="Periplasmic binding protein-like II"/>
    <property type="match status" value="2"/>
</dbReference>
<dbReference type="InterPro" id="IPR006311">
    <property type="entry name" value="TAT_signal"/>
</dbReference>
<comment type="subcellular location">
    <subcellularLocation>
        <location evidence="1">Periplasm</location>
    </subcellularLocation>
</comment>
<dbReference type="Gene3D" id="3.10.105.10">
    <property type="entry name" value="Dipeptide-binding Protein, Domain 3"/>
    <property type="match status" value="2"/>
</dbReference>
<dbReference type="PROSITE" id="PS51318">
    <property type="entry name" value="TAT"/>
    <property type="match status" value="1"/>
</dbReference>
<name>A0ABS1CRL0_9PROT</name>
<feature type="chain" id="PRO_5047092864" description="Solute-binding protein family 5 domain-containing protein" evidence="5">
    <location>
        <begin position="35"/>
        <end position="582"/>
    </location>
</feature>
<comment type="caution">
    <text evidence="7">The sequence shown here is derived from an EMBL/GenBank/DDBJ whole genome shotgun (WGS) entry which is preliminary data.</text>
</comment>
<dbReference type="PANTHER" id="PTHR30290">
    <property type="entry name" value="PERIPLASMIC BINDING COMPONENT OF ABC TRANSPORTER"/>
    <property type="match status" value="1"/>
</dbReference>
<dbReference type="InterPro" id="IPR039424">
    <property type="entry name" value="SBP_5"/>
</dbReference>
<keyword evidence="4 5" id="KW-0732">Signal</keyword>
<organism evidence="7 8">
    <name type="scientific">Paracraurococcus ruber</name>
    <dbReference type="NCBI Taxonomy" id="77675"/>
    <lineage>
        <taxon>Bacteria</taxon>
        <taxon>Pseudomonadati</taxon>
        <taxon>Pseudomonadota</taxon>
        <taxon>Alphaproteobacteria</taxon>
        <taxon>Acetobacterales</taxon>
        <taxon>Roseomonadaceae</taxon>
        <taxon>Paracraurococcus</taxon>
    </lineage>
</organism>
<evidence type="ECO:0000313" key="7">
    <source>
        <dbReference type="EMBL" id="MBK1657003.1"/>
    </source>
</evidence>
<keyword evidence="3" id="KW-0813">Transport</keyword>
<evidence type="ECO:0000313" key="8">
    <source>
        <dbReference type="Proteomes" id="UP000697995"/>
    </source>
</evidence>
<dbReference type="Gene3D" id="3.40.190.10">
    <property type="entry name" value="Periplasmic binding protein-like II"/>
    <property type="match status" value="1"/>
</dbReference>
<protein>
    <recommendedName>
        <fullName evidence="6">Solute-binding protein family 5 domain-containing protein</fullName>
    </recommendedName>
</protein>
<evidence type="ECO:0000256" key="3">
    <source>
        <dbReference type="ARBA" id="ARBA00022448"/>
    </source>
</evidence>
<sequence length="582" mass="65054">MRERRESMTQVTRRAAIQAAAAAAVTAAAGPARAAAPFFKLYMMIPNNQPSRMIWGTLAAQQMTRIGIDVTSSFVPFSVISPRRSRGDGKPHVEGGWDCYLERYYYNAIKPTPNTLFHSRLMPPGGQNFYYVNDPQFDAALDVVSNTLDDAKRLQAYKDFQRRWIETEPMTILFYPEDVIAVNPKLKGFDATTFNPVFFPRPERWTIEGAGNNATAAFASWAPPSSLIPMYTTGYHESNIFGPAYDTLYEYEDWATKKLVPGLATGHTVSADGKTWVITLRQGVKWHSGEEFTAADVKFTWDVILNRAYGSALQAGLRSVLGGEEAYRVTGKHEITVTLPDYNMLFLDWVLGCMAIMPEHAYKDIRPEALRGHTASTWLGTYTVRTSDGRSVAARGGIGTGPWIPQGYDPSRKAYRFARNPNYWKPHRGNVTTFLIVNIQGTDSVLSALKDGSIDAHDPMYDIGPLAKTIDPSWGRVQTFDSFKWQHICYNLKHPVFGTGVDTPLGKQDPSRAAEAAAYIRKAISHAMPREQIVKEIADGYGRPGTVPMPFSAPEYDRDALKPIAYDLDLARQYMEKAGYKY</sequence>
<keyword evidence="8" id="KW-1185">Reference proteome</keyword>
<evidence type="ECO:0000256" key="5">
    <source>
        <dbReference type="SAM" id="SignalP"/>
    </source>
</evidence>
<feature type="domain" description="Solute-binding protein family 5" evidence="6">
    <location>
        <begin position="258"/>
        <end position="581"/>
    </location>
</feature>
<dbReference type="Pfam" id="PF00496">
    <property type="entry name" value="SBP_bac_5"/>
    <property type="match status" value="1"/>
</dbReference>
<proteinExistence type="inferred from homology"/>
<dbReference type="CDD" id="cd00995">
    <property type="entry name" value="PBP2_NikA_DppA_OppA_like"/>
    <property type="match status" value="1"/>
</dbReference>
<evidence type="ECO:0000259" key="6">
    <source>
        <dbReference type="Pfam" id="PF00496"/>
    </source>
</evidence>